<protein>
    <submittedName>
        <fullName evidence="1">Putative antitoxin family protein</fullName>
    </submittedName>
</protein>
<evidence type="ECO:0000313" key="1">
    <source>
        <dbReference type="EMBL" id="QJH93126.1"/>
    </source>
</evidence>
<reference evidence="1" key="1">
    <citation type="submission" date="2020-03" db="EMBL/GenBank/DDBJ databases">
        <title>The deep terrestrial virosphere.</title>
        <authorList>
            <person name="Holmfeldt K."/>
            <person name="Nilsson E."/>
            <person name="Simone D."/>
            <person name="Lopez-Fernandez M."/>
            <person name="Wu X."/>
            <person name="de Brujin I."/>
            <person name="Lundin D."/>
            <person name="Andersson A."/>
            <person name="Bertilsson S."/>
            <person name="Dopson M."/>
        </authorList>
    </citation>
    <scope>NUCLEOTIDE SEQUENCE</scope>
    <source>
        <strain evidence="1">MM171B02903</strain>
    </source>
</reference>
<sequence>MGKAIFEQVVRKSGNSLVATIPKEVAEGMNISSGVKVRFIIELDTPEIEFITEKDGDKYSVSLLDDYGALYTYKNDEVQESLELSCPPQLLALYDFVQKAAKDPELIEKSKEFYHSSAEMEFDEDEE</sequence>
<accession>A0A6M3X5V5</accession>
<dbReference type="InterPro" id="IPR037914">
    <property type="entry name" value="SpoVT-AbrB_sf"/>
</dbReference>
<dbReference type="Gene3D" id="2.10.260.10">
    <property type="match status" value="1"/>
</dbReference>
<dbReference type="SUPFAM" id="SSF89447">
    <property type="entry name" value="AbrB/MazE/MraZ-like"/>
    <property type="match status" value="1"/>
</dbReference>
<gene>
    <name evidence="1" type="ORF">MM171B02903_0005</name>
</gene>
<dbReference type="EMBL" id="MT143948">
    <property type="protein sequence ID" value="QJH93126.1"/>
    <property type="molecule type" value="Genomic_DNA"/>
</dbReference>
<organism evidence="1">
    <name type="scientific">viral metagenome</name>
    <dbReference type="NCBI Taxonomy" id="1070528"/>
    <lineage>
        <taxon>unclassified sequences</taxon>
        <taxon>metagenomes</taxon>
        <taxon>organismal metagenomes</taxon>
    </lineage>
</organism>
<name>A0A6M3X5V5_9ZZZZ</name>
<dbReference type="AlphaFoldDB" id="A0A6M3X5V5"/>
<proteinExistence type="predicted"/>